<keyword evidence="2" id="KW-0678">Repressor</keyword>
<dbReference type="GO" id="GO:0000976">
    <property type="term" value="F:transcription cis-regulatory region binding"/>
    <property type="evidence" value="ECO:0007669"/>
    <property type="project" value="TreeGrafter"/>
</dbReference>
<evidence type="ECO:0000256" key="3">
    <source>
        <dbReference type="ARBA" id="ARBA00022833"/>
    </source>
</evidence>
<evidence type="ECO:0000256" key="7">
    <source>
        <dbReference type="PIRSR" id="PIRSR602481-1"/>
    </source>
</evidence>
<dbReference type="Proteomes" id="UP000320582">
    <property type="component" value="Unassembled WGS sequence"/>
</dbReference>
<evidence type="ECO:0000256" key="6">
    <source>
        <dbReference type="ARBA" id="ARBA00023163"/>
    </source>
</evidence>
<dbReference type="GO" id="GO:0003700">
    <property type="term" value="F:DNA-binding transcription factor activity"/>
    <property type="evidence" value="ECO:0007669"/>
    <property type="project" value="InterPro"/>
</dbReference>
<feature type="binding site" evidence="7">
    <location>
        <position position="127"/>
    </location>
    <ligand>
        <name>Zn(2+)</name>
        <dbReference type="ChEBI" id="CHEBI:29105"/>
    </ligand>
</feature>
<sequence>MAANLLNARDMALHACLCAASRPLSAYDLLDARRAAEPRIAPTAIYRSLTKLEKAGLVQRVATLNAWIARPPKLPAEPSVLAICDSCGAVEQVAEAGVIQAVTDAVTRSGFHPNRPVIEVHGHCPRCESETDPTRSAPR</sequence>
<dbReference type="PANTHER" id="PTHR33202">
    <property type="entry name" value="ZINC UPTAKE REGULATION PROTEIN"/>
    <property type="match status" value="1"/>
</dbReference>
<keyword evidence="7" id="KW-0479">Metal-binding</keyword>
<keyword evidence="4" id="KW-0805">Transcription regulation</keyword>
<gene>
    <name evidence="8" type="ORF">BD293_4146</name>
</gene>
<dbReference type="Pfam" id="PF01475">
    <property type="entry name" value="FUR"/>
    <property type="match status" value="1"/>
</dbReference>
<feature type="binding site" evidence="7">
    <location>
        <position position="124"/>
    </location>
    <ligand>
        <name>Zn(2+)</name>
        <dbReference type="ChEBI" id="CHEBI:29105"/>
    </ligand>
</feature>
<comment type="cofactor">
    <cofactor evidence="7">
        <name>Zn(2+)</name>
        <dbReference type="ChEBI" id="CHEBI:29105"/>
    </cofactor>
    <text evidence="7">Binds 1 zinc ion per subunit.</text>
</comment>
<dbReference type="InterPro" id="IPR002481">
    <property type="entry name" value="FUR"/>
</dbReference>
<name>A0A543K432_9RHOB</name>
<feature type="binding site" evidence="7">
    <location>
        <position position="87"/>
    </location>
    <ligand>
        <name>Zn(2+)</name>
        <dbReference type="ChEBI" id="CHEBI:29105"/>
    </ligand>
</feature>
<comment type="similarity">
    <text evidence="1">Belongs to the Fur family.</text>
</comment>
<feature type="binding site" evidence="7">
    <location>
        <position position="84"/>
    </location>
    <ligand>
        <name>Zn(2+)</name>
        <dbReference type="ChEBI" id="CHEBI:29105"/>
    </ligand>
</feature>
<evidence type="ECO:0000313" key="9">
    <source>
        <dbReference type="Proteomes" id="UP000320582"/>
    </source>
</evidence>
<comment type="caution">
    <text evidence="8">The sequence shown here is derived from an EMBL/GenBank/DDBJ whole genome shotgun (WGS) entry which is preliminary data.</text>
</comment>
<dbReference type="EMBL" id="VFPT01000004">
    <property type="protein sequence ID" value="TQM89838.1"/>
    <property type="molecule type" value="Genomic_DNA"/>
</dbReference>
<evidence type="ECO:0000256" key="5">
    <source>
        <dbReference type="ARBA" id="ARBA00023125"/>
    </source>
</evidence>
<evidence type="ECO:0000256" key="2">
    <source>
        <dbReference type="ARBA" id="ARBA00022491"/>
    </source>
</evidence>
<keyword evidence="3 7" id="KW-0862">Zinc</keyword>
<reference evidence="8 9" key="1">
    <citation type="submission" date="2019-06" db="EMBL/GenBank/DDBJ databases">
        <title>Genomic Encyclopedia of Archaeal and Bacterial Type Strains, Phase II (KMG-II): from individual species to whole genera.</title>
        <authorList>
            <person name="Goeker M."/>
        </authorList>
    </citation>
    <scope>NUCLEOTIDE SEQUENCE [LARGE SCALE GENOMIC DNA]</scope>
    <source>
        <strain evidence="8 9">DSM 18423</strain>
    </source>
</reference>
<dbReference type="GO" id="GO:0008270">
    <property type="term" value="F:zinc ion binding"/>
    <property type="evidence" value="ECO:0007669"/>
    <property type="project" value="TreeGrafter"/>
</dbReference>
<organism evidence="8 9">
    <name type="scientific">Roseinatronobacter monicus</name>
    <dbReference type="NCBI Taxonomy" id="393481"/>
    <lineage>
        <taxon>Bacteria</taxon>
        <taxon>Pseudomonadati</taxon>
        <taxon>Pseudomonadota</taxon>
        <taxon>Alphaproteobacteria</taxon>
        <taxon>Rhodobacterales</taxon>
        <taxon>Paracoccaceae</taxon>
        <taxon>Roseinatronobacter</taxon>
    </lineage>
</organism>
<keyword evidence="9" id="KW-1185">Reference proteome</keyword>
<keyword evidence="5" id="KW-0238">DNA-binding</keyword>
<dbReference type="GO" id="GO:0005829">
    <property type="term" value="C:cytosol"/>
    <property type="evidence" value="ECO:0007669"/>
    <property type="project" value="TreeGrafter"/>
</dbReference>
<dbReference type="GO" id="GO:1900376">
    <property type="term" value="P:regulation of secondary metabolite biosynthetic process"/>
    <property type="evidence" value="ECO:0007669"/>
    <property type="project" value="TreeGrafter"/>
</dbReference>
<keyword evidence="6" id="KW-0804">Transcription</keyword>
<evidence type="ECO:0000256" key="4">
    <source>
        <dbReference type="ARBA" id="ARBA00023015"/>
    </source>
</evidence>
<evidence type="ECO:0000256" key="1">
    <source>
        <dbReference type="ARBA" id="ARBA00007957"/>
    </source>
</evidence>
<dbReference type="Gene3D" id="3.30.1490.190">
    <property type="match status" value="1"/>
</dbReference>
<dbReference type="Gene3D" id="1.10.10.10">
    <property type="entry name" value="Winged helix-like DNA-binding domain superfamily/Winged helix DNA-binding domain"/>
    <property type="match status" value="1"/>
</dbReference>
<evidence type="ECO:0000313" key="8">
    <source>
        <dbReference type="EMBL" id="TQM89838.1"/>
    </source>
</evidence>
<dbReference type="AlphaFoldDB" id="A0A543K432"/>
<proteinExistence type="inferred from homology"/>
<dbReference type="InterPro" id="IPR036388">
    <property type="entry name" value="WH-like_DNA-bd_sf"/>
</dbReference>
<dbReference type="GO" id="GO:0045892">
    <property type="term" value="P:negative regulation of DNA-templated transcription"/>
    <property type="evidence" value="ECO:0007669"/>
    <property type="project" value="TreeGrafter"/>
</dbReference>
<dbReference type="SUPFAM" id="SSF46785">
    <property type="entry name" value="Winged helix' DNA-binding domain"/>
    <property type="match status" value="1"/>
</dbReference>
<protein>
    <submittedName>
        <fullName evidence="8">Fur family zinc uptake transcriptional regulator</fullName>
    </submittedName>
</protein>
<dbReference type="InterPro" id="IPR043135">
    <property type="entry name" value="Fur_C"/>
</dbReference>
<dbReference type="RefSeq" id="WP_170207251.1">
    <property type="nucleotide sequence ID" value="NZ_VFPT01000004.1"/>
</dbReference>
<dbReference type="InterPro" id="IPR036390">
    <property type="entry name" value="WH_DNA-bd_sf"/>
</dbReference>
<dbReference type="PANTHER" id="PTHR33202:SF6">
    <property type="entry name" value="ZINC UPTAKE REGULATION PROTEIN"/>
    <property type="match status" value="1"/>
</dbReference>
<accession>A0A543K432</accession>